<accession>A0A139XI96</accession>
<dbReference type="VEuPathDB" id="ToxoDB:TGARI_372470"/>
<dbReference type="Proteomes" id="UP000074247">
    <property type="component" value="Unassembled WGS sequence"/>
</dbReference>
<protein>
    <submittedName>
        <fullName evidence="1">Uncharacterized protein</fullName>
    </submittedName>
</protein>
<proteinExistence type="predicted"/>
<reference evidence="1 2" key="1">
    <citation type="journal article" date="2016" name="Nat. Commun.">
        <title>Local admixture of amplified and diversified secreted pathogenesis determinants shapes mosaic Toxoplasma gondii genomes.</title>
        <authorList>
            <person name="Lorenzi H."/>
            <person name="Khan A."/>
            <person name="Behnke M.S."/>
            <person name="Namasivayam S."/>
            <person name="Swapna L.S."/>
            <person name="Hadjithomas M."/>
            <person name="Karamycheva S."/>
            <person name="Pinney D."/>
            <person name="Brunk B.P."/>
            <person name="Ajioka J.W."/>
            <person name="Ajzenberg D."/>
            <person name="Boothroyd J.C."/>
            <person name="Boyle J.P."/>
            <person name="Darde M.L."/>
            <person name="Diaz-Miranda M.A."/>
            <person name="Dubey J.P."/>
            <person name="Fritz H.M."/>
            <person name="Gennari S.M."/>
            <person name="Gregory B.D."/>
            <person name="Kim K."/>
            <person name="Saeij J.P."/>
            <person name="Su C."/>
            <person name="White M.W."/>
            <person name="Zhu X.Q."/>
            <person name="Howe D.K."/>
            <person name="Rosenthal B.M."/>
            <person name="Grigg M.E."/>
            <person name="Parkinson J."/>
            <person name="Liu L."/>
            <person name="Kissinger J.C."/>
            <person name="Roos D.S."/>
            <person name="Sibley L.D."/>
        </authorList>
    </citation>
    <scope>NUCLEOTIDE SEQUENCE [LARGE SCALE GENOMIC DNA]</scope>
    <source>
        <strain evidence="1 2">ARI</strain>
    </source>
</reference>
<name>A0A139XI96_TOXGO</name>
<dbReference type="EMBL" id="AGQS02006083">
    <property type="protein sequence ID" value="KYF38501.1"/>
    <property type="molecule type" value="Genomic_DNA"/>
</dbReference>
<organism evidence="1 2">
    <name type="scientific">Toxoplasma gondii ARI</name>
    <dbReference type="NCBI Taxonomy" id="1074872"/>
    <lineage>
        <taxon>Eukaryota</taxon>
        <taxon>Sar</taxon>
        <taxon>Alveolata</taxon>
        <taxon>Apicomplexa</taxon>
        <taxon>Conoidasida</taxon>
        <taxon>Coccidia</taxon>
        <taxon>Eucoccidiorida</taxon>
        <taxon>Eimeriorina</taxon>
        <taxon>Sarcocystidae</taxon>
        <taxon>Toxoplasma</taxon>
    </lineage>
</organism>
<evidence type="ECO:0000313" key="1">
    <source>
        <dbReference type="EMBL" id="KYF38501.1"/>
    </source>
</evidence>
<evidence type="ECO:0000313" key="2">
    <source>
        <dbReference type="Proteomes" id="UP000074247"/>
    </source>
</evidence>
<gene>
    <name evidence="1" type="ORF">TGARI_372470</name>
</gene>
<sequence>MFHLTSVPDYAFCRTKGQKCTNGFRCSTAHTQWVLSPFTTPSDLTCVLKSPGSLHRSAPRKGQTHPTPHREHLTVSDIIDTNVEYKGLPLANYKTMLSPNVPGSVLEPSKRCEGSQYSYITPR</sequence>
<comment type="caution">
    <text evidence="1">The sequence shown here is derived from an EMBL/GenBank/DDBJ whole genome shotgun (WGS) entry which is preliminary data.</text>
</comment>
<dbReference type="AlphaFoldDB" id="A0A139XI96"/>